<accession>A0A2P6PS42</accession>
<keyword evidence="3" id="KW-0067">ATP-binding</keyword>
<evidence type="ECO:0000256" key="3">
    <source>
        <dbReference type="ARBA" id="ARBA00022840"/>
    </source>
</evidence>
<reference evidence="5 6" key="1">
    <citation type="journal article" date="2018" name="Nat. Genet.">
        <title>The Rosa genome provides new insights in the design of modern roses.</title>
        <authorList>
            <person name="Bendahmane M."/>
        </authorList>
    </citation>
    <scope>NUCLEOTIDE SEQUENCE [LARGE SCALE GENOMIC DNA]</scope>
    <source>
        <strain evidence="6">cv. Old Blush</strain>
    </source>
</reference>
<comment type="caution">
    <text evidence="5">The sequence shown here is derived from an EMBL/GenBank/DDBJ whole genome shotgun (WGS) entry which is preliminary data.</text>
</comment>
<feature type="domain" description="SNF2 N-terminal" evidence="4">
    <location>
        <begin position="3"/>
        <end position="53"/>
    </location>
</feature>
<dbReference type="PANTHER" id="PTHR45626:SF12">
    <property type="entry name" value="DNA REPAIR PROTEIN RAD16"/>
    <property type="match status" value="1"/>
</dbReference>
<dbReference type="Proteomes" id="UP000238479">
    <property type="component" value="Chromosome 6"/>
</dbReference>
<proteinExistence type="predicted"/>
<organism evidence="5 6">
    <name type="scientific">Rosa chinensis</name>
    <name type="common">China rose</name>
    <dbReference type="NCBI Taxonomy" id="74649"/>
    <lineage>
        <taxon>Eukaryota</taxon>
        <taxon>Viridiplantae</taxon>
        <taxon>Streptophyta</taxon>
        <taxon>Embryophyta</taxon>
        <taxon>Tracheophyta</taxon>
        <taxon>Spermatophyta</taxon>
        <taxon>Magnoliopsida</taxon>
        <taxon>eudicotyledons</taxon>
        <taxon>Gunneridae</taxon>
        <taxon>Pentapetalae</taxon>
        <taxon>rosids</taxon>
        <taxon>fabids</taxon>
        <taxon>Rosales</taxon>
        <taxon>Rosaceae</taxon>
        <taxon>Rosoideae</taxon>
        <taxon>Rosoideae incertae sedis</taxon>
        <taxon>Rosa</taxon>
    </lineage>
</organism>
<keyword evidence="2" id="KW-0378">Hydrolase</keyword>
<name>A0A2P6PS42_ROSCH</name>
<dbReference type="GO" id="GO:0016787">
    <property type="term" value="F:hydrolase activity"/>
    <property type="evidence" value="ECO:0007669"/>
    <property type="project" value="UniProtKB-KW"/>
</dbReference>
<dbReference type="GO" id="GO:0005524">
    <property type="term" value="F:ATP binding"/>
    <property type="evidence" value="ECO:0007669"/>
    <property type="project" value="UniProtKB-KW"/>
</dbReference>
<evidence type="ECO:0000259" key="4">
    <source>
        <dbReference type="Pfam" id="PF00176"/>
    </source>
</evidence>
<dbReference type="InterPro" id="IPR050628">
    <property type="entry name" value="SNF2_RAD54_helicase_TF"/>
</dbReference>
<dbReference type="GO" id="GO:0005634">
    <property type="term" value="C:nucleus"/>
    <property type="evidence" value="ECO:0007669"/>
    <property type="project" value="TreeGrafter"/>
</dbReference>
<dbReference type="InterPro" id="IPR000330">
    <property type="entry name" value="SNF2_N"/>
</dbReference>
<dbReference type="Gramene" id="PRQ24759">
    <property type="protein sequence ID" value="PRQ24759"/>
    <property type="gene ID" value="RchiOBHm_Chr6g0276001"/>
</dbReference>
<evidence type="ECO:0000256" key="2">
    <source>
        <dbReference type="ARBA" id="ARBA00022801"/>
    </source>
</evidence>
<dbReference type="Pfam" id="PF00176">
    <property type="entry name" value="SNF2-rel_dom"/>
    <property type="match status" value="1"/>
</dbReference>
<evidence type="ECO:0000313" key="5">
    <source>
        <dbReference type="EMBL" id="PRQ24759.1"/>
    </source>
</evidence>
<gene>
    <name evidence="5" type="ORF">RchiOBHm_Chr6g0276001</name>
</gene>
<dbReference type="InterPro" id="IPR027417">
    <property type="entry name" value="P-loop_NTPase"/>
</dbReference>
<evidence type="ECO:0000313" key="6">
    <source>
        <dbReference type="Proteomes" id="UP000238479"/>
    </source>
</evidence>
<dbReference type="GO" id="GO:0008094">
    <property type="term" value="F:ATP-dependent activity, acting on DNA"/>
    <property type="evidence" value="ECO:0007669"/>
    <property type="project" value="TreeGrafter"/>
</dbReference>
<dbReference type="STRING" id="74649.A0A2P6PS42"/>
<dbReference type="OrthoDB" id="448448at2759"/>
<protein>
    <submittedName>
        <fullName evidence="5">Putative chromatin remodeling SNF2 family</fullName>
    </submittedName>
</protein>
<dbReference type="AlphaFoldDB" id="A0A2P6PS42"/>
<dbReference type="GO" id="GO:0006289">
    <property type="term" value="P:nucleotide-excision repair"/>
    <property type="evidence" value="ECO:0007669"/>
    <property type="project" value="TreeGrafter"/>
</dbReference>
<evidence type="ECO:0000256" key="1">
    <source>
        <dbReference type="ARBA" id="ARBA00022741"/>
    </source>
</evidence>
<dbReference type="SUPFAM" id="SSF52540">
    <property type="entry name" value="P-loop containing nucleoside triphosphate hydrolases"/>
    <property type="match status" value="1"/>
</dbReference>
<dbReference type="PANTHER" id="PTHR45626">
    <property type="entry name" value="TRANSCRIPTION TERMINATION FACTOR 2-RELATED"/>
    <property type="match status" value="1"/>
</dbReference>
<sequence length="76" mass="8613">MGAHYIKSRRCNTAKAVLALESTYKWALSGTPLQNRVGELYSLVCYLQLVPYSYYLCKDCDCRTLDHSFTLIVTGV</sequence>
<keyword evidence="1" id="KW-0547">Nucleotide-binding</keyword>
<dbReference type="InterPro" id="IPR038718">
    <property type="entry name" value="SNF2-like_sf"/>
</dbReference>
<dbReference type="EMBL" id="PDCK01000044">
    <property type="protein sequence ID" value="PRQ24759.1"/>
    <property type="molecule type" value="Genomic_DNA"/>
</dbReference>
<keyword evidence="6" id="KW-1185">Reference proteome</keyword>
<dbReference type="Gene3D" id="3.40.50.10810">
    <property type="entry name" value="Tandem AAA-ATPase domain"/>
    <property type="match status" value="1"/>
</dbReference>